<evidence type="ECO:0000313" key="4">
    <source>
        <dbReference type="Proteomes" id="UP000326779"/>
    </source>
</evidence>
<dbReference type="CDD" id="cd05289">
    <property type="entry name" value="MDR_like_2"/>
    <property type="match status" value="1"/>
</dbReference>
<name>A0A5P8M1B2_9LACO</name>
<dbReference type="PANTHER" id="PTHR44154:SF1">
    <property type="entry name" value="QUINONE OXIDOREDUCTASE"/>
    <property type="match status" value="1"/>
</dbReference>
<dbReference type="Gene3D" id="3.40.50.720">
    <property type="entry name" value="NAD(P)-binding Rossmann-like Domain"/>
    <property type="match status" value="1"/>
</dbReference>
<reference evidence="3 4" key="1">
    <citation type="submission" date="2019-10" db="EMBL/GenBank/DDBJ databases">
        <title>The completed genome of Lactobacillus harbinensis M1.</title>
        <authorList>
            <person name="Zheng Y."/>
        </authorList>
    </citation>
    <scope>NUCLEOTIDE SEQUENCE [LARGE SCALE GENOMIC DNA]</scope>
    <source>
        <strain evidence="3 4">M1</strain>
    </source>
</reference>
<dbReference type="KEGG" id="lhb:D1010_01645"/>
<evidence type="ECO:0000256" key="1">
    <source>
        <dbReference type="ARBA" id="ARBA00022857"/>
    </source>
</evidence>
<keyword evidence="1" id="KW-0521">NADP</keyword>
<dbReference type="SUPFAM" id="SSF51735">
    <property type="entry name" value="NAD(P)-binding Rossmann-fold domains"/>
    <property type="match status" value="1"/>
</dbReference>
<dbReference type="InterPro" id="IPR051603">
    <property type="entry name" value="Zinc-ADH_QOR/CCCR"/>
</dbReference>
<evidence type="ECO:0000313" key="3">
    <source>
        <dbReference type="EMBL" id="QFR22249.1"/>
    </source>
</evidence>
<dbReference type="Pfam" id="PF00107">
    <property type="entry name" value="ADH_zinc_N"/>
    <property type="match status" value="1"/>
</dbReference>
<dbReference type="RefSeq" id="WP_152260124.1">
    <property type="nucleotide sequence ID" value="NZ_CP045143.1"/>
</dbReference>
<dbReference type="EMBL" id="CP045143">
    <property type="protein sequence ID" value="QFR22249.1"/>
    <property type="molecule type" value="Genomic_DNA"/>
</dbReference>
<proteinExistence type="predicted"/>
<dbReference type="InterPro" id="IPR036291">
    <property type="entry name" value="NAD(P)-bd_dom_sf"/>
</dbReference>
<gene>
    <name evidence="3" type="ORF">D1010_01645</name>
</gene>
<dbReference type="InterPro" id="IPR011032">
    <property type="entry name" value="GroES-like_sf"/>
</dbReference>
<dbReference type="InterPro" id="IPR013154">
    <property type="entry name" value="ADH-like_N"/>
</dbReference>
<dbReference type="SUPFAM" id="SSF50129">
    <property type="entry name" value="GroES-like"/>
    <property type="match status" value="1"/>
</dbReference>
<accession>A0A5P8M1B2</accession>
<organism evidence="3 4">
    <name type="scientific">Schleiferilactobacillus harbinensis</name>
    <dbReference type="NCBI Taxonomy" id="304207"/>
    <lineage>
        <taxon>Bacteria</taxon>
        <taxon>Bacillati</taxon>
        <taxon>Bacillota</taxon>
        <taxon>Bacilli</taxon>
        <taxon>Lactobacillales</taxon>
        <taxon>Lactobacillaceae</taxon>
        <taxon>Schleiferilactobacillus</taxon>
    </lineage>
</organism>
<dbReference type="PANTHER" id="PTHR44154">
    <property type="entry name" value="QUINONE OXIDOREDUCTASE"/>
    <property type="match status" value="1"/>
</dbReference>
<dbReference type="Gene3D" id="3.90.180.10">
    <property type="entry name" value="Medium-chain alcohol dehydrogenases, catalytic domain"/>
    <property type="match status" value="1"/>
</dbReference>
<dbReference type="InterPro" id="IPR013149">
    <property type="entry name" value="ADH-like_C"/>
</dbReference>
<dbReference type="InterPro" id="IPR020843">
    <property type="entry name" value="ER"/>
</dbReference>
<feature type="domain" description="Enoyl reductase (ER)" evidence="2">
    <location>
        <begin position="10"/>
        <end position="299"/>
    </location>
</feature>
<dbReference type="GO" id="GO:0016491">
    <property type="term" value="F:oxidoreductase activity"/>
    <property type="evidence" value="ECO:0007669"/>
    <property type="project" value="InterPro"/>
</dbReference>
<dbReference type="AlphaFoldDB" id="A0A5P8M1B2"/>
<dbReference type="SMART" id="SM00829">
    <property type="entry name" value="PKS_ER"/>
    <property type="match status" value="1"/>
</dbReference>
<sequence length="306" mass="31500">MKAFGFTQGGGPAALQEFDIAAPHPANDQVLIDVAAIGLNNRERLSREQGSLGGPTIPGRDAAGIVTAVGSNHATFQIGDRVVAHVQQSYAAQVTASVRSTAKLPAQLSFTTAAALVTPGVTAYRIVYTFGRIRAGETVIVKGASGGVGSLVVQLANQVGATVIGVASARNQLLVEKLGVDRFVAYDQADISTVLAATADIVVNVAMNGAGGDQDVAMVKPGGRIISVSHRSPRLPAGITFQHTYPGDDTDSAALPQLVQEAAAGQLTVPIDHVFPFTLAGFVAAHEALDSQHTGRIVVAKELPTL</sequence>
<evidence type="ECO:0000259" key="2">
    <source>
        <dbReference type="SMART" id="SM00829"/>
    </source>
</evidence>
<dbReference type="Pfam" id="PF08240">
    <property type="entry name" value="ADH_N"/>
    <property type="match status" value="1"/>
</dbReference>
<protein>
    <submittedName>
        <fullName evidence="3">Zinc-binding dehydrogenase</fullName>
    </submittedName>
</protein>
<dbReference type="Proteomes" id="UP000326779">
    <property type="component" value="Chromosome"/>
</dbReference>